<dbReference type="SUPFAM" id="SSF53795">
    <property type="entry name" value="PEP carboxykinase-like"/>
    <property type="match status" value="1"/>
</dbReference>
<gene>
    <name evidence="1" type="ORF">K0U00_00555</name>
</gene>
<reference evidence="1 2" key="1">
    <citation type="submission" date="2021-07" db="EMBL/GenBank/DDBJ databases">
        <title>Paenibacillus radiodurans sp. nov., isolated from the southeastern edge of Tengger Desert.</title>
        <authorList>
            <person name="Zhang G."/>
        </authorList>
    </citation>
    <scope>NUCLEOTIDE SEQUENCE [LARGE SCALE GENOMIC DNA]</scope>
    <source>
        <strain evidence="1 2">CCM 7311</strain>
    </source>
</reference>
<comment type="caution">
    <text evidence="1">The sequence shown here is derived from an EMBL/GenBank/DDBJ whole genome shotgun (WGS) entry which is preliminary data.</text>
</comment>
<keyword evidence="2" id="KW-1185">Reference proteome</keyword>
<evidence type="ECO:0000313" key="2">
    <source>
        <dbReference type="Proteomes" id="UP001519887"/>
    </source>
</evidence>
<evidence type="ECO:0000313" key="1">
    <source>
        <dbReference type="EMBL" id="MBW7452530.1"/>
    </source>
</evidence>
<protein>
    <submittedName>
        <fullName evidence="1">Aldolase</fullName>
    </submittedName>
</protein>
<dbReference type="Proteomes" id="UP001519887">
    <property type="component" value="Unassembled WGS sequence"/>
</dbReference>
<accession>A0ABS7BV50</accession>
<organism evidence="1 2">
    <name type="scientific">Paenibacillus sepulcri</name>
    <dbReference type="NCBI Taxonomy" id="359917"/>
    <lineage>
        <taxon>Bacteria</taxon>
        <taxon>Bacillati</taxon>
        <taxon>Bacillota</taxon>
        <taxon>Bacilli</taxon>
        <taxon>Bacillales</taxon>
        <taxon>Paenibacillaceae</taxon>
        <taxon>Paenibacillus</taxon>
    </lineage>
</organism>
<sequence>MMVTAEKTIYTAFGMRLTSEIPLPELIRSTNRTENIDVEIVQGDLSFIWNEGRAMDRHFCIFEDGRVLFYIPGTAVYSIQEGRKVVVSPMPDADQKKIRVYLLGSCMGALLFQRNLLPLHGSAVVIEGKAYAFVGDSGAGKSTLAAAFLSQGYPLLTDDVIAVSLAEASGPTVIPAYPQQKLWQESIDQLGMESSGFVPLYEEVTKFAVPVAAKFYAEPVPLGGVFELVKTEGATWDIQPVKMLNRLPLLLLHTYRSYFISLLHLEQWHFAGTASIAKHCEVFQLRRPTAGFTAHELASHIIQLVSRKLEFANDI</sequence>
<proteinExistence type="predicted"/>
<name>A0ABS7BV50_9BACL</name>
<dbReference type="EMBL" id="JAHZIK010000004">
    <property type="protein sequence ID" value="MBW7452530.1"/>
    <property type="molecule type" value="Genomic_DNA"/>
</dbReference>
<dbReference type="RefSeq" id="WP_210038544.1">
    <property type="nucleotide sequence ID" value="NZ_JBHLVU010000022.1"/>
</dbReference>
<dbReference type="InterPro" id="IPR027417">
    <property type="entry name" value="P-loop_NTPase"/>
</dbReference>
<dbReference type="Gene3D" id="3.40.50.300">
    <property type="entry name" value="P-loop containing nucleotide triphosphate hydrolases"/>
    <property type="match status" value="1"/>
</dbReference>